<dbReference type="InterPro" id="IPR017946">
    <property type="entry name" value="PLC-like_Pdiesterase_TIM-brl"/>
</dbReference>
<dbReference type="InterPro" id="IPR051578">
    <property type="entry name" value="GDPD"/>
</dbReference>
<dbReference type="PANTHER" id="PTHR22958:SF1">
    <property type="entry name" value="GLYCEROPHOSPHOCHOLINE PHOSPHODIESTERASE GPCPD1"/>
    <property type="match status" value="1"/>
</dbReference>
<dbReference type="GO" id="GO:0046475">
    <property type="term" value="P:glycerophospholipid catabolic process"/>
    <property type="evidence" value="ECO:0000318"/>
    <property type="project" value="GO_Central"/>
</dbReference>
<dbReference type="InterPro" id="IPR030395">
    <property type="entry name" value="GP_PDE_dom"/>
</dbReference>
<dbReference type="OrthoDB" id="1058301at2759"/>
<dbReference type="Pfam" id="PF03009">
    <property type="entry name" value="GDPD"/>
    <property type="match status" value="1"/>
</dbReference>
<proteinExistence type="inferred from homology"/>
<dbReference type="PANTHER" id="PTHR22958">
    <property type="entry name" value="GLYCEROPHOSPHORYL DIESTER PHOSPHODIESTERASE"/>
    <property type="match status" value="1"/>
</dbReference>
<sequence>MALKVVHVMEVPSLHQVPETPSAAALLPREAARGFVVLGHRGKGMNALESADLRMRAVKENSLLSFNRAALFPIDFVEFDVQVTKDDCPIIFHDDIILTEDSGKILEKHVTDLYLEEFLSYGPQREPGKVGKSLLRKTDDGRVLKWNVDDDDSLCTLQEAFEKIDSRLGFNIELKFIDHAVYLARDLTHALEAVLKVVYEHANGRPIIFSTFQPDAAQLLRKLQTAYPVFFLTTGGTETSDDVRRNSLDEAIKLCLASGLQGIVSDVKGVFRNPSAVSSIKASNLSLLTYGHLNNVPEAVYMQHLMGIDGVIVDLVEEITEAVSDFITPTSVAEEREGLSDAVVEARQVKVRARPNFSQRELSFLLKLIPELVQH</sequence>
<evidence type="ECO:0000259" key="6">
    <source>
        <dbReference type="PROSITE" id="PS51704"/>
    </source>
</evidence>
<name>A0A804K1E6_MUSAM</name>
<reference evidence="7" key="1">
    <citation type="submission" date="2021-03" db="EMBL/GenBank/DDBJ databases">
        <authorList>
            <consortium name="Genoscope - CEA"/>
            <person name="William W."/>
        </authorList>
    </citation>
    <scope>NUCLEOTIDE SEQUENCE</scope>
    <source>
        <strain evidence="7">Doubled-haploid Pahang</strain>
    </source>
</reference>
<evidence type="ECO:0000313" key="8">
    <source>
        <dbReference type="EnsemblPlants" id="Ma08_p00620.1"/>
    </source>
</evidence>
<evidence type="ECO:0000256" key="1">
    <source>
        <dbReference type="ARBA" id="ARBA00007277"/>
    </source>
</evidence>
<dbReference type="EnsemblPlants" id="Ma08_t00620.1">
    <property type="protein sequence ID" value="Ma08_p00620.1"/>
    <property type="gene ID" value="Ma08_g00620"/>
</dbReference>
<comment type="catalytic activity">
    <reaction evidence="5">
        <text>a sn-glycero-3-phosphodiester + H2O = an alcohol + sn-glycerol 3-phosphate + H(+)</text>
        <dbReference type="Rhea" id="RHEA:12969"/>
        <dbReference type="ChEBI" id="CHEBI:15377"/>
        <dbReference type="ChEBI" id="CHEBI:15378"/>
        <dbReference type="ChEBI" id="CHEBI:30879"/>
        <dbReference type="ChEBI" id="CHEBI:57597"/>
        <dbReference type="ChEBI" id="CHEBI:83408"/>
        <dbReference type="EC" id="3.1.4.46"/>
    </reaction>
</comment>
<dbReference type="AlphaFoldDB" id="A0A804K1E6"/>
<dbReference type="GO" id="GO:0006071">
    <property type="term" value="P:glycerol metabolic process"/>
    <property type="evidence" value="ECO:0007669"/>
    <property type="project" value="UniProtKB-KW"/>
</dbReference>
<dbReference type="OMA" id="HASSEMP"/>
<dbReference type="GO" id="GO:0008889">
    <property type="term" value="F:glycerophosphodiester phosphodiesterase activity"/>
    <property type="evidence" value="ECO:0007669"/>
    <property type="project" value="UniProtKB-EC"/>
</dbReference>
<dbReference type="Gene3D" id="3.20.20.190">
    <property type="entry name" value="Phosphatidylinositol (PI) phosphodiesterase"/>
    <property type="match status" value="1"/>
</dbReference>
<organism evidence="8 9">
    <name type="scientific">Musa acuminata subsp. malaccensis</name>
    <name type="common">Wild banana</name>
    <name type="synonym">Musa malaccensis</name>
    <dbReference type="NCBI Taxonomy" id="214687"/>
    <lineage>
        <taxon>Eukaryota</taxon>
        <taxon>Viridiplantae</taxon>
        <taxon>Streptophyta</taxon>
        <taxon>Embryophyta</taxon>
        <taxon>Tracheophyta</taxon>
        <taxon>Spermatophyta</taxon>
        <taxon>Magnoliopsida</taxon>
        <taxon>Liliopsida</taxon>
        <taxon>Zingiberales</taxon>
        <taxon>Musaceae</taxon>
        <taxon>Musa</taxon>
    </lineage>
</organism>
<evidence type="ECO:0000313" key="7">
    <source>
        <dbReference type="EMBL" id="CAG1830195.1"/>
    </source>
</evidence>
<dbReference type="SUPFAM" id="SSF51695">
    <property type="entry name" value="PLC-like phosphodiesterases"/>
    <property type="match status" value="1"/>
</dbReference>
<dbReference type="PROSITE" id="PS51704">
    <property type="entry name" value="GP_PDE"/>
    <property type="match status" value="1"/>
</dbReference>
<dbReference type="Gramene" id="Ma08_t00620.1">
    <property type="protein sequence ID" value="Ma08_p00620.1"/>
    <property type="gene ID" value="Ma08_g00620"/>
</dbReference>
<evidence type="ECO:0000256" key="5">
    <source>
        <dbReference type="ARBA" id="ARBA00047512"/>
    </source>
</evidence>
<evidence type="ECO:0000256" key="3">
    <source>
        <dbReference type="ARBA" id="ARBA00022798"/>
    </source>
</evidence>
<dbReference type="FunFam" id="3.20.20.190:FF:000034">
    <property type="entry name" value="Glycerophosphodiester phosphodiesterase GDPD2"/>
    <property type="match status" value="1"/>
</dbReference>
<dbReference type="Proteomes" id="UP000012960">
    <property type="component" value="Unplaced"/>
</dbReference>
<accession>A0A804K1E6</accession>
<dbReference type="EC" id="3.1.4.46" evidence="2"/>
<evidence type="ECO:0000256" key="4">
    <source>
        <dbReference type="ARBA" id="ARBA00022801"/>
    </source>
</evidence>
<feature type="domain" description="GP-PDE" evidence="6">
    <location>
        <begin position="35"/>
        <end position="323"/>
    </location>
</feature>
<evidence type="ECO:0000313" key="9">
    <source>
        <dbReference type="Proteomes" id="UP000012960"/>
    </source>
</evidence>
<protein>
    <recommendedName>
        <fullName evidence="2">glycerophosphodiester phosphodiesterase</fullName>
        <ecNumber evidence="2">3.1.4.46</ecNumber>
    </recommendedName>
</protein>
<keyword evidence="4" id="KW-0378">Hydrolase</keyword>
<dbReference type="EMBL" id="HG996472">
    <property type="protein sequence ID" value="CAG1830195.1"/>
    <property type="molecule type" value="Genomic_DNA"/>
</dbReference>
<reference evidence="8" key="2">
    <citation type="submission" date="2021-05" db="UniProtKB">
        <authorList>
            <consortium name="EnsemblPlants"/>
        </authorList>
    </citation>
    <scope>IDENTIFICATION</scope>
    <source>
        <strain evidence="8">subsp. malaccensis</strain>
    </source>
</reference>
<keyword evidence="3" id="KW-0319">Glycerol metabolism</keyword>
<evidence type="ECO:0000256" key="2">
    <source>
        <dbReference type="ARBA" id="ARBA00012247"/>
    </source>
</evidence>
<gene>
    <name evidence="7" type="ORF">GSMUA_334490.1</name>
</gene>
<keyword evidence="9" id="KW-1185">Reference proteome</keyword>
<comment type="similarity">
    <text evidence="1">Belongs to the glycerophosphoryl diester phosphodiesterase family.</text>
</comment>